<reference evidence="2" key="2">
    <citation type="submission" date="2015-01" db="EMBL/GenBank/DDBJ databases">
        <title>Evolutionary Origins and Diversification of the Mycorrhizal Mutualists.</title>
        <authorList>
            <consortium name="DOE Joint Genome Institute"/>
            <consortium name="Mycorrhizal Genomics Consortium"/>
            <person name="Kohler A."/>
            <person name="Kuo A."/>
            <person name="Nagy L.G."/>
            <person name="Floudas D."/>
            <person name="Copeland A."/>
            <person name="Barry K.W."/>
            <person name="Cichocki N."/>
            <person name="Veneault-Fourrey C."/>
            <person name="LaButti K."/>
            <person name="Lindquist E.A."/>
            <person name="Lipzen A."/>
            <person name="Lundell T."/>
            <person name="Morin E."/>
            <person name="Murat C."/>
            <person name="Riley R."/>
            <person name="Ohm R."/>
            <person name="Sun H."/>
            <person name="Tunlid A."/>
            <person name="Henrissat B."/>
            <person name="Grigoriev I.V."/>
            <person name="Hibbett D.S."/>
            <person name="Martin F."/>
        </authorList>
    </citation>
    <scope>NUCLEOTIDE SEQUENCE [LARGE SCALE GENOMIC DNA]</scope>
    <source>
        <strain evidence="2">F 1598</strain>
    </source>
</reference>
<keyword evidence="2" id="KW-1185">Reference proteome</keyword>
<proteinExistence type="predicted"/>
<evidence type="ECO:0008006" key="3">
    <source>
        <dbReference type="Google" id="ProtNLM"/>
    </source>
</evidence>
<protein>
    <recommendedName>
        <fullName evidence="3">HNH nuclease domain-containing protein</fullName>
    </recommendedName>
</protein>
<name>A0A0C3FIZ2_PILCF</name>
<sequence>MPTRRRADRHIQLHITLSPPIEFYRTRIRSRDPYCIVSGHLVVGGDLTRFKAAHIFARAYEIDYTYLASVIPI</sequence>
<evidence type="ECO:0000313" key="2">
    <source>
        <dbReference type="Proteomes" id="UP000054166"/>
    </source>
</evidence>
<organism evidence="1 2">
    <name type="scientific">Piloderma croceum (strain F 1598)</name>
    <dbReference type="NCBI Taxonomy" id="765440"/>
    <lineage>
        <taxon>Eukaryota</taxon>
        <taxon>Fungi</taxon>
        <taxon>Dikarya</taxon>
        <taxon>Basidiomycota</taxon>
        <taxon>Agaricomycotina</taxon>
        <taxon>Agaricomycetes</taxon>
        <taxon>Agaricomycetidae</taxon>
        <taxon>Atheliales</taxon>
        <taxon>Atheliaceae</taxon>
        <taxon>Piloderma</taxon>
    </lineage>
</organism>
<dbReference type="HOGENOM" id="CLU_2705703_0_0_1"/>
<evidence type="ECO:0000313" key="1">
    <source>
        <dbReference type="EMBL" id="KIM84380.1"/>
    </source>
</evidence>
<accession>A0A0C3FIZ2</accession>
<gene>
    <name evidence="1" type="ORF">PILCRDRAFT_818742</name>
</gene>
<dbReference type="InParanoid" id="A0A0C3FIZ2"/>
<dbReference type="EMBL" id="KN832988">
    <property type="protein sequence ID" value="KIM84380.1"/>
    <property type="molecule type" value="Genomic_DNA"/>
</dbReference>
<reference evidence="1 2" key="1">
    <citation type="submission" date="2014-04" db="EMBL/GenBank/DDBJ databases">
        <authorList>
            <consortium name="DOE Joint Genome Institute"/>
            <person name="Kuo A."/>
            <person name="Tarkka M."/>
            <person name="Buscot F."/>
            <person name="Kohler A."/>
            <person name="Nagy L.G."/>
            <person name="Floudas D."/>
            <person name="Copeland A."/>
            <person name="Barry K.W."/>
            <person name="Cichocki N."/>
            <person name="Veneault-Fourrey C."/>
            <person name="LaButti K."/>
            <person name="Lindquist E.A."/>
            <person name="Lipzen A."/>
            <person name="Lundell T."/>
            <person name="Morin E."/>
            <person name="Murat C."/>
            <person name="Sun H."/>
            <person name="Tunlid A."/>
            <person name="Henrissat B."/>
            <person name="Grigoriev I.V."/>
            <person name="Hibbett D.S."/>
            <person name="Martin F."/>
            <person name="Nordberg H.P."/>
            <person name="Cantor M.N."/>
            <person name="Hua S.X."/>
        </authorList>
    </citation>
    <scope>NUCLEOTIDE SEQUENCE [LARGE SCALE GENOMIC DNA]</scope>
    <source>
        <strain evidence="1 2">F 1598</strain>
    </source>
</reference>
<dbReference type="AlphaFoldDB" id="A0A0C3FIZ2"/>
<dbReference type="Proteomes" id="UP000054166">
    <property type="component" value="Unassembled WGS sequence"/>
</dbReference>
<dbReference type="OrthoDB" id="2142759at2759"/>